<evidence type="ECO:0000256" key="2">
    <source>
        <dbReference type="ARBA" id="ARBA00004642"/>
    </source>
</evidence>
<dbReference type="InterPro" id="IPR048617">
    <property type="entry name" value="MDN1_AAA_lid_4"/>
</dbReference>
<organism evidence="11 12">
    <name type="scientific">Peronospora destructor</name>
    <dbReference type="NCBI Taxonomy" id="86335"/>
    <lineage>
        <taxon>Eukaryota</taxon>
        <taxon>Sar</taxon>
        <taxon>Stramenopiles</taxon>
        <taxon>Oomycota</taxon>
        <taxon>Peronosporomycetes</taxon>
        <taxon>Peronosporales</taxon>
        <taxon>Peronosporaceae</taxon>
        <taxon>Peronospora</taxon>
    </lineage>
</organism>
<keyword evidence="5" id="KW-0547">Nucleotide-binding</keyword>
<evidence type="ECO:0000256" key="5">
    <source>
        <dbReference type="ARBA" id="ARBA00022741"/>
    </source>
</evidence>
<evidence type="ECO:0000256" key="8">
    <source>
        <dbReference type="ARBA" id="ARBA00023242"/>
    </source>
</evidence>
<comment type="similarity">
    <text evidence="3">Belongs to the midasin family.</text>
</comment>
<dbReference type="InterPro" id="IPR027417">
    <property type="entry name" value="P-loop_NTPase"/>
</dbReference>
<keyword evidence="8" id="KW-0539">Nucleus</keyword>
<dbReference type="SMART" id="SM00382">
    <property type="entry name" value="AAA"/>
    <property type="match status" value="5"/>
</dbReference>
<dbReference type="PANTHER" id="PTHR48103">
    <property type="entry name" value="MIDASIN-RELATED"/>
    <property type="match status" value="1"/>
</dbReference>
<keyword evidence="12" id="KW-1185">Reference proteome</keyword>
<dbReference type="Pfam" id="PF17865">
    <property type="entry name" value="AAA_lid_5"/>
    <property type="match status" value="1"/>
</dbReference>
<dbReference type="Pfam" id="PF21108">
    <property type="entry name" value="MDN1_4th"/>
    <property type="match status" value="1"/>
</dbReference>
<sequence length="2779" mass="311147">MTSKLHQERLGPAQNLVATEALVPTPSTKRNLRSLAIALGLKQPILVAGPSGCGKTATIRELARLSGNDDMVELHLDDQIDSKTLLGSYVCTDVPGEFTWQPGALTTAVLAGRWVLIEDIDRAPFEVLAALMPLFETREMVLPGRGELLVAHSNFQIFGTTVNRLQMPKGFQESLWTSVGVAPLADSEIEQIMLTRFVKIPRQVVSRIMTTYNAMSGNNTNEERGGLAELWKETRRSYGRVFCLRDLLKWCKRIYRFCYYAAGAASDSSSSNCEYITEDERMRIVVEALDVFCAGIRDSKTRLHSACALAAIWDVLPEKIEYYLEHHKPHVAFSTREVEFGRVHLPTLSQQAQLEHGDKPASGSVVMTGHVLRTLEKMAAIVATCEPALLIGETGCGKTTIIQHMAAVMGQHLVVQNLNIQSDGSDLVGGFKPVEIHMLARPLYMTFVDLFTDTFSSKSNAGFLNVVRTAFEHKDWIKLVKGMRKAVQMAASKLHNNSKREVVRDESERPGSNKMSTPGASTSILVSQWDTFEAELVRFERQQEQAESHFVFSFVEGVLVEALRKGHWVLLDEINLASSDTLERISTLLEHETSAFSLTERGDVEIIRPHPDFRLFGAMNPSTDVGKKDLPPSLRNRFTEIYVDECVNPSDLHMVVHHHFKEIPGALVPETVEFYLEARKQADRRLSDGACHKPRYSLRTLSQALHITRVLIQRGYGTSRAMFEGFCSSFSTQLEINSRQYLEKLIKNTFAKTVKSKELTRSPPCPGRSKKTSEYVLVSSYWIQKGDFQPPRDDSLPDPVTTRRKFVLTKSVEENLRHVTRAALIGKYPVLLQGPTSVGKTSLIGYLAARVGQKCVRINNHEHTDIQEYLGSYVSDSNGKLAFKKGVLVEAIRKGWWIILDELNLAPSDVLEALNRLLDDNRELFLPETQETFKPHPKFMLFATQNPPGLYGGRKVLSRAFRNRFLEIQIDEVASSELQTILQERSSLPSSYCGILIDIMRQLQLVRQQSSVFAGKSGFITTRDLLRWAERRPATKQALAEEGYCLLAERLRKDDEKQVVKQILEKNCNAKIDLDALYYSSKPRESSLLNQNGGIEQETVWGTKEQFERVQAMVDRAIEKAASGKFSNDERKSTGNAAGLDKISVTKSLRRLFALVGRCLQNEEPVLLVGETGCGKTTVCQLYSLLFAQPLHIVNCHQHTETSDFLGCLRPVRGQEKTVQELEEALVSHFVLGDGCSNEQVINQRRTDAKAMGVGAMLTKYKKTRASVLDGDLEQQKELVEQIDVLKRRFQSIFEWADGPLVESMKSGDLILIDEVNLAEDAVLERLNSVLEPSRTLLLAEKGDDQVEEIVAHPKWRVMATMNPGGDFGKRELSPALRNRFTEIWVPAISDIDDITTVIRDRLVGPRAGIPRAIATQSNQIGDLALLCNPILSFVMTFNEANGGVGGCGAMTLRDILSWIKFIASVVKKREADSSIKETAWMAFVQGAALSILDGLGLGSDKALQSALKAREKAYEYLLALVPDDDLVVKEKVIDSLNITTLSGETSIDQNLNAMEGTTEERFGISPFLISCGPDPVQRKSSFSLKAPTTLLNLYRVLRAMQVSRPIILEGSPGVGKTSLISALAAASGHRLVRINLSEQTDISDLFGSDLPAASDDKISGQTEGGNSSGLFEWCDGVFLRALKAGDWVLLDELNLASQSVLEGLNSCLDHRGSVYIPELDREFECPPSFRVFAAQNPLRQGGGRKGLPKSFLNRFTRVFVETLHEQDLIHITSSMYPTLHCAAMGLRNLSSTGKTLLERIIGFNGAVHEDTMVNCRYGRLGAPWEFNLRDVFRFCDLLKQRTQLTDSPNSQLQALSYYVNFIYVERMRSARDRQLISRRFEEVFGVQPMDLSEVSLRISADFIEIGNALLERRQDGHVGRVAPPIFNFLLRPMEALVHCVNMSWPALLIGSPASGKTSSVRLLAALSGNTLHELGMSAGTDATELLGCFEQVDVGRKLRDIKQEIQFVYEKALQQLMLASATNGISQKKRTAIQKKASRLCSTWWALNTREKHNSENALQRNSNGKKFKAKKLLKGHLDAVVVDLMKDVVSLIQDIDATNGEMLPKLAGFINDINNVVQISKSASIASCFEWVDGTLIQAMEKGQWVLLDNVNFCSSSVLDRLNSLMETDGEILINECGIINGKLRVIKPHKNFRVFLAMDSQYGEVSRAMRNRCVEIALYEEEALRLDLIKIALSCGVPGFALSRAFQTAHERVVTKLREHMVATKCGRINRRHLEHWSLLAFAELSRGVELLYAITESFQRVYGDGLLAQLDLSQEFLELFFDALQISQQNGQGQRALSTIAAPSTLVMCQQSDSFVLHRDIAYLEHLILSSQLSASDLQLSWLSPQVSTAPCEDTPAFSGGGNLDAWLECIVLRIKHHETTYTQRALEEARDHLSSKSFFGLENVNTSLAMTLAPFALRRIVKVSSTCDNLNTHWSLTADRLLFALEKIARGVSGNTNKLRSVELLARFLRSMTRTELNTTIFAKNDEALRHLTHLLGSSVSLPSLPEYFSANHAAFLNLQSLVAECIVRTPSKKPDLDNAWKSVLLGQRHLELLDGTVWLRFCEQEQYHQVDALFTASSKDSKPKRNKSDLWCFKTNLEKLSVLQQSYAVHKYHADRSNVENEPTFLVYPLLDAFDAFLVELVRGFSTLIMNPLVFEAVKTVFRDRFEFSIQLRVEVFEWTHFLIHWQWLKKTLLRLGKLIEQHSVGAFTWSSQWGDLRDMSQRMQATIEKNIG</sequence>
<protein>
    <recommendedName>
        <fullName evidence="4">Midasin</fullName>
    </recommendedName>
</protein>
<evidence type="ECO:0000256" key="7">
    <source>
        <dbReference type="ARBA" id="ARBA00023186"/>
    </source>
</evidence>
<feature type="region of interest" description="Disordered" evidence="9">
    <location>
        <begin position="498"/>
        <end position="519"/>
    </location>
</feature>
<feature type="domain" description="AAA+ ATPase" evidence="10">
    <location>
        <begin position="41"/>
        <end position="171"/>
    </location>
</feature>
<feature type="domain" description="AAA+ ATPase" evidence="10">
    <location>
        <begin position="1162"/>
        <end position="1391"/>
    </location>
</feature>
<evidence type="ECO:0000256" key="3">
    <source>
        <dbReference type="ARBA" id="ARBA00007188"/>
    </source>
</evidence>
<feature type="domain" description="AAA+ ATPase" evidence="10">
    <location>
        <begin position="826"/>
        <end position="971"/>
    </location>
</feature>
<proteinExistence type="inferred from homology"/>
<reference evidence="11" key="1">
    <citation type="submission" date="2022-12" db="EMBL/GenBank/DDBJ databases">
        <authorList>
            <person name="Webb A."/>
        </authorList>
    </citation>
    <scope>NUCLEOTIDE SEQUENCE</scope>
    <source>
        <strain evidence="11">Pd1</strain>
    </source>
</reference>
<dbReference type="InterPro" id="IPR011704">
    <property type="entry name" value="ATPase_dyneun-rel_AAA"/>
</dbReference>
<evidence type="ECO:0000256" key="9">
    <source>
        <dbReference type="SAM" id="MobiDB-lite"/>
    </source>
</evidence>
<evidence type="ECO:0000259" key="10">
    <source>
        <dbReference type="SMART" id="SM00382"/>
    </source>
</evidence>
<gene>
    <name evidence="11" type="ORF">PDE001_LOCUS7964</name>
</gene>
<dbReference type="GO" id="GO:0000055">
    <property type="term" value="P:ribosomal large subunit export from nucleus"/>
    <property type="evidence" value="ECO:0007669"/>
    <property type="project" value="TreeGrafter"/>
</dbReference>
<evidence type="ECO:0000256" key="4">
    <source>
        <dbReference type="ARBA" id="ARBA00017143"/>
    </source>
</evidence>
<dbReference type="GO" id="GO:0005654">
    <property type="term" value="C:nucleoplasm"/>
    <property type="evidence" value="ECO:0007669"/>
    <property type="project" value="UniProtKB-SubCell"/>
</dbReference>
<feature type="domain" description="AAA+ ATPase" evidence="10">
    <location>
        <begin position="1603"/>
        <end position="1766"/>
    </location>
</feature>
<name>A0AAV0V4U2_9STRA</name>
<dbReference type="InterPro" id="IPR003593">
    <property type="entry name" value="AAA+_ATPase"/>
</dbReference>
<dbReference type="InterPro" id="IPR040848">
    <property type="entry name" value="AAA_lid_7"/>
</dbReference>
<dbReference type="PANTHER" id="PTHR48103:SF2">
    <property type="entry name" value="MIDASIN"/>
    <property type="match status" value="1"/>
</dbReference>
<dbReference type="GO" id="GO:0016887">
    <property type="term" value="F:ATP hydrolysis activity"/>
    <property type="evidence" value="ECO:0007669"/>
    <property type="project" value="InterPro"/>
</dbReference>
<evidence type="ECO:0000313" key="11">
    <source>
        <dbReference type="EMBL" id="CAI5741759.1"/>
    </source>
</evidence>
<dbReference type="FunFam" id="3.40.50.300:FF:000142">
    <property type="entry name" value="Midasin"/>
    <property type="match status" value="1"/>
</dbReference>
<comment type="subcellular location">
    <subcellularLocation>
        <location evidence="1">Nucleus</location>
        <location evidence="1">Nucleolus</location>
    </subcellularLocation>
    <subcellularLocation>
        <location evidence="2">Nucleus</location>
        <location evidence="2">Nucleoplasm</location>
    </subcellularLocation>
</comment>
<evidence type="ECO:0000313" key="12">
    <source>
        <dbReference type="Proteomes" id="UP001162029"/>
    </source>
</evidence>
<dbReference type="Gene3D" id="3.40.50.300">
    <property type="entry name" value="P-loop containing nucleotide triphosphate hydrolases"/>
    <property type="match status" value="7"/>
</dbReference>
<dbReference type="FunFam" id="3.40.50.300:FF:006166">
    <property type="entry name" value="Midasin, putative"/>
    <property type="match status" value="1"/>
</dbReference>
<dbReference type="FunFam" id="3.40.50.300:FF:000582">
    <property type="entry name" value="Midasin"/>
    <property type="match status" value="1"/>
</dbReference>
<keyword evidence="7" id="KW-0143">Chaperone</keyword>
<dbReference type="GO" id="GO:0005524">
    <property type="term" value="F:ATP binding"/>
    <property type="evidence" value="ECO:0007669"/>
    <property type="project" value="UniProtKB-KW"/>
</dbReference>
<dbReference type="FunFam" id="3.40.50.300:FF:001384">
    <property type="entry name" value="Midasin"/>
    <property type="match status" value="1"/>
</dbReference>
<evidence type="ECO:0000256" key="6">
    <source>
        <dbReference type="ARBA" id="ARBA00022840"/>
    </source>
</evidence>
<keyword evidence="6" id="KW-0067">ATP-binding</keyword>
<dbReference type="SUPFAM" id="SSF52540">
    <property type="entry name" value="P-loop containing nucleoside triphosphate hydrolases"/>
    <property type="match status" value="6"/>
</dbReference>
<feature type="compositionally biased region" description="Basic and acidic residues" evidence="9">
    <location>
        <begin position="498"/>
        <end position="511"/>
    </location>
</feature>
<comment type="caution">
    <text evidence="11">The sequence shown here is derived from an EMBL/GenBank/DDBJ whole genome shotgun (WGS) entry which is preliminary data.</text>
</comment>
<dbReference type="InterPro" id="IPR041190">
    <property type="entry name" value="Midasin_AAA_lid_5"/>
</dbReference>
<feature type="domain" description="AAA+ ATPase" evidence="10">
    <location>
        <begin position="384"/>
        <end position="647"/>
    </location>
</feature>
<accession>A0AAV0V4U2</accession>
<dbReference type="EMBL" id="CANTFM010001614">
    <property type="protein sequence ID" value="CAI5741759.1"/>
    <property type="molecule type" value="Genomic_DNA"/>
</dbReference>
<dbReference type="CDD" id="cd00009">
    <property type="entry name" value="AAA"/>
    <property type="match status" value="1"/>
</dbReference>
<dbReference type="GO" id="GO:0030687">
    <property type="term" value="C:preribosome, large subunit precursor"/>
    <property type="evidence" value="ECO:0007669"/>
    <property type="project" value="TreeGrafter"/>
</dbReference>
<dbReference type="Pfam" id="PF17867">
    <property type="entry name" value="AAA_lid_7"/>
    <property type="match status" value="3"/>
</dbReference>
<evidence type="ECO:0000256" key="1">
    <source>
        <dbReference type="ARBA" id="ARBA00004604"/>
    </source>
</evidence>
<dbReference type="GO" id="GO:0000027">
    <property type="term" value="P:ribosomal large subunit assembly"/>
    <property type="evidence" value="ECO:0007669"/>
    <property type="project" value="TreeGrafter"/>
</dbReference>
<dbReference type="Proteomes" id="UP001162029">
    <property type="component" value="Unassembled WGS sequence"/>
</dbReference>
<dbReference type="Pfam" id="PF07728">
    <property type="entry name" value="AAA_5"/>
    <property type="match status" value="7"/>
</dbReference>
<dbReference type="GO" id="GO:0005730">
    <property type="term" value="C:nucleolus"/>
    <property type="evidence" value="ECO:0007669"/>
    <property type="project" value="UniProtKB-SubCell"/>
</dbReference>